<keyword evidence="1" id="KW-0732">Signal</keyword>
<reference evidence="2" key="1">
    <citation type="submission" date="2020-02" db="EMBL/GenBank/DDBJ databases">
        <title>Flavobacterium sp. genome.</title>
        <authorList>
            <person name="Jung H.S."/>
            <person name="Baek J.H."/>
            <person name="Jeon C.O."/>
        </authorList>
    </citation>
    <scope>NUCLEOTIDE SEQUENCE</scope>
    <source>
        <strain evidence="2">SE-s28</strain>
    </source>
</reference>
<evidence type="ECO:0000256" key="1">
    <source>
        <dbReference type="SAM" id="SignalP"/>
    </source>
</evidence>
<evidence type="ECO:0000313" key="2">
    <source>
        <dbReference type="EMBL" id="NMH28734.1"/>
    </source>
</evidence>
<comment type="caution">
    <text evidence="2">The sequence shown here is derived from an EMBL/GenBank/DDBJ whole genome shotgun (WGS) entry which is preliminary data.</text>
</comment>
<sequence>MKNLRLLALLLVIAISSSSFKSNISIAEGGYFDIYIKNNCTKEVEVRVRADGSSSVSKYKAGEKQKVAVKEGYEIYTDGKLFQTLKKSDSGKDINLCK</sequence>
<feature type="chain" id="PRO_5036925137" description="C-type lysozyme inhibitor domain-containing protein" evidence="1">
    <location>
        <begin position="22"/>
        <end position="98"/>
    </location>
</feature>
<protein>
    <recommendedName>
        <fullName evidence="4">C-type lysozyme inhibitor domain-containing protein</fullName>
    </recommendedName>
</protein>
<dbReference type="EMBL" id="JAAMPU010000107">
    <property type="protein sequence ID" value="NMH28734.1"/>
    <property type="molecule type" value="Genomic_DNA"/>
</dbReference>
<dbReference type="Proteomes" id="UP000712080">
    <property type="component" value="Unassembled WGS sequence"/>
</dbReference>
<keyword evidence="3" id="KW-1185">Reference proteome</keyword>
<dbReference type="AlphaFoldDB" id="A0A972FME6"/>
<accession>A0A972FME6</accession>
<organism evidence="2 3">
    <name type="scientific">Flavobacterium silvaticum</name>
    <dbReference type="NCBI Taxonomy" id="1852020"/>
    <lineage>
        <taxon>Bacteria</taxon>
        <taxon>Pseudomonadati</taxon>
        <taxon>Bacteroidota</taxon>
        <taxon>Flavobacteriia</taxon>
        <taxon>Flavobacteriales</taxon>
        <taxon>Flavobacteriaceae</taxon>
        <taxon>Flavobacterium</taxon>
    </lineage>
</organism>
<dbReference type="RefSeq" id="WP_169527847.1">
    <property type="nucleotide sequence ID" value="NZ_JAAMPU010000107.1"/>
</dbReference>
<gene>
    <name evidence="2" type="ORF">G6047_11885</name>
</gene>
<evidence type="ECO:0008006" key="4">
    <source>
        <dbReference type="Google" id="ProtNLM"/>
    </source>
</evidence>
<name>A0A972FME6_9FLAO</name>
<feature type="signal peptide" evidence="1">
    <location>
        <begin position="1"/>
        <end position="21"/>
    </location>
</feature>
<proteinExistence type="predicted"/>
<evidence type="ECO:0000313" key="3">
    <source>
        <dbReference type="Proteomes" id="UP000712080"/>
    </source>
</evidence>